<organism evidence="1 3">
    <name type="scientific">Rotaria sordida</name>
    <dbReference type="NCBI Taxonomy" id="392033"/>
    <lineage>
        <taxon>Eukaryota</taxon>
        <taxon>Metazoa</taxon>
        <taxon>Spiralia</taxon>
        <taxon>Gnathifera</taxon>
        <taxon>Rotifera</taxon>
        <taxon>Eurotatoria</taxon>
        <taxon>Bdelloidea</taxon>
        <taxon>Philodinida</taxon>
        <taxon>Philodinidae</taxon>
        <taxon>Rotaria</taxon>
    </lineage>
</organism>
<accession>A0A815LC54</accession>
<evidence type="ECO:0000313" key="2">
    <source>
        <dbReference type="EMBL" id="CAF1626478.1"/>
    </source>
</evidence>
<evidence type="ECO:0000313" key="1">
    <source>
        <dbReference type="EMBL" id="CAF1407824.1"/>
    </source>
</evidence>
<evidence type="ECO:0000313" key="3">
    <source>
        <dbReference type="Proteomes" id="UP000663854"/>
    </source>
</evidence>
<dbReference type="EMBL" id="CAJNOL010007248">
    <property type="protein sequence ID" value="CAF1626478.1"/>
    <property type="molecule type" value="Genomic_DNA"/>
</dbReference>
<dbReference type="Proteomes" id="UP000663854">
    <property type="component" value="Unassembled WGS sequence"/>
</dbReference>
<sequence>PNIQETRLNSVKHLLIYGKQVTNNSVNYFPNVTQLTFEHYFKTSSDDHSIPKTLNRLIPLKQLTKLNIKSYNFPFIVIVKLLHCTPKLITLKFDSFVLDEIDMKLLEQSKLFEYVSNTNTIKNLEIRKNCLFKQIQLIINLFPKLEYFKSGINRKEIGNIIRFLIIKPNNKIQNLFFLCISETPKICLKEINLLIKLENLLNDYFIKYVNRDLYLWW</sequence>
<dbReference type="EMBL" id="CAJNOH010005735">
    <property type="protein sequence ID" value="CAF1407824.1"/>
    <property type="molecule type" value="Genomic_DNA"/>
</dbReference>
<gene>
    <name evidence="2" type="ORF">JXQ802_LOCUS51236</name>
    <name evidence="1" type="ORF">PYM288_LOCUS35022</name>
</gene>
<dbReference type="Proteomes" id="UP000663870">
    <property type="component" value="Unassembled WGS sequence"/>
</dbReference>
<comment type="caution">
    <text evidence="1">The sequence shown here is derived from an EMBL/GenBank/DDBJ whole genome shotgun (WGS) entry which is preliminary data.</text>
</comment>
<reference evidence="1" key="1">
    <citation type="submission" date="2021-02" db="EMBL/GenBank/DDBJ databases">
        <authorList>
            <person name="Nowell W R."/>
        </authorList>
    </citation>
    <scope>NUCLEOTIDE SEQUENCE</scope>
</reference>
<dbReference type="AlphaFoldDB" id="A0A815LC54"/>
<name>A0A815LC54_9BILA</name>
<keyword evidence="4" id="KW-1185">Reference proteome</keyword>
<evidence type="ECO:0000313" key="4">
    <source>
        <dbReference type="Proteomes" id="UP000663870"/>
    </source>
</evidence>
<feature type="non-terminal residue" evidence="1">
    <location>
        <position position="1"/>
    </location>
</feature>
<protein>
    <submittedName>
        <fullName evidence="1">Uncharacterized protein</fullName>
    </submittedName>
</protein>
<proteinExistence type="predicted"/>